<dbReference type="InterPro" id="IPR050714">
    <property type="entry name" value="Cobalamin_biosynth_MTase"/>
</dbReference>
<dbReference type="InterPro" id="IPR025714">
    <property type="entry name" value="Methyltranfer_dom"/>
</dbReference>
<dbReference type="InterPro" id="IPR014008">
    <property type="entry name" value="Cbl_synth_MTase_CbiT"/>
</dbReference>
<evidence type="ECO:0000313" key="7">
    <source>
        <dbReference type="EMBL" id="WFN37687.1"/>
    </source>
</evidence>
<dbReference type="CDD" id="cd02440">
    <property type="entry name" value="AdoMet_MTases"/>
    <property type="match status" value="1"/>
</dbReference>
<keyword evidence="4" id="KW-0808">Transferase</keyword>
<dbReference type="PANTHER" id="PTHR43182:SF1">
    <property type="entry name" value="COBALT-PRECORRIN-7 C(5)-METHYLTRANSFERASE"/>
    <property type="match status" value="1"/>
</dbReference>
<dbReference type="Pfam" id="PF13847">
    <property type="entry name" value="Methyltransf_31"/>
    <property type="match status" value="1"/>
</dbReference>
<protein>
    <submittedName>
        <fullName evidence="7">Precorrin-6Y C5,15-methyltransferase (Decarboxylating) subunit CbiT</fullName>
    </submittedName>
</protein>
<organism evidence="7 8">
    <name type="scientific">Methanomicrobium antiquum</name>
    <dbReference type="NCBI Taxonomy" id="487686"/>
    <lineage>
        <taxon>Archaea</taxon>
        <taxon>Methanobacteriati</taxon>
        <taxon>Methanobacteriota</taxon>
        <taxon>Stenosarchaea group</taxon>
        <taxon>Methanomicrobia</taxon>
        <taxon>Methanomicrobiales</taxon>
        <taxon>Methanomicrobiaceae</taxon>
        <taxon>Methanomicrobium</taxon>
    </lineage>
</organism>
<dbReference type="GeneID" id="79949668"/>
<proteinExistence type="predicted"/>
<evidence type="ECO:0000259" key="6">
    <source>
        <dbReference type="Pfam" id="PF13847"/>
    </source>
</evidence>
<dbReference type="GO" id="GO:0032259">
    <property type="term" value="P:methylation"/>
    <property type="evidence" value="ECO:0007669"/>
    <property type="project" value="UniProtKB-KW"/>
</dbReference>
<comment type="pathway">
    <text evidence="1">Cofactor biosynthesis; adenosylcobalamin biosynthesis.</text>
</comment>
<accession>A0AAF0FQF6</accession>
<evidence type="ECO:0000256" key="3">
    <source>
        <dbReference type="ARBA" id="ARBA00022603"/>
    </source>
</evidence>
<reference evidence="7" key="1">
    <citation type="submission" date="2022-01" db="EMBL/GenBank/DDBJ databases">
        <title>Complete genome of Methanomicrobium antiquum DSM 21220.</title>
        <authorList>
            <person name="Chen S.-C."/>
            <person name="You Y.-T."/>
            <person name="Zhou Y.-Z."/>
            <person name="Lai M.-C."/>
        </authorList>
    </citation>
    <scope>NUCLEOTIDE SEQUENCE</scope>
    <source>
        <strain evidence="7">DSM 21220</strain>
    </source>
</reference>
<dbReference type="SUPFAM" id="SSF53335">
    <property type="entry name" value="S-adenosyl-L-methionine-dependent methyltransferases"/>
    <property type="match status" value="1"/>
</dbReference>
<dbReference type="InterPro" id="IPR029063">
    <property type="entry name" value="SAM-dependent_MTases_sf"/>
</dbReference>
<gene>
    <name evidence="7" type="primary">cbiT</name>
    <name evidence="7" type="ORF">L1994_04680</name>
</gene>
<keyword evidence="8" id="KW-1185">Reference proteome</keyword>
<dbReference type="Gene3D" id="3.40.50.150">
    <property type="entry name" value="Vaccinia Virus protein VP39"/>
    <property type="match status" value="1"/>
</dbReference>
<dbReference type="AlphaFoldDB" id="A0AAF0FQF6"/>
<keyword evidence="5" id="KW-0949">S-adenosyl-L-methionine</keyword>
<evidence type="ECO:0000313" key="8">
    <source>
        <dbReference type="Proteomes" id="UP001218895"/>
    </source>
</evidence>
<name>A0AAF0FQF6_9EURY</name>
<evidence type="ECO:0000256" key="1">
    <source>
        <dbReference type="ARBA" id="ARBA00004953"/>
    </source>
</evidence>
<dbReference type="KEGG" id="manq:L1994_04680"/>
<dbReference type="PANTHER" id="PTHR43182">
    <property type="entry name" value="COBALT-PRECORRIN-6B C(15)-METHYLTRANSFERASE (DECARBOXYLATING)"/>
    <property type="match status" value="1"/>
</dbReference>
<evidence type="ECO:0000256" key="2">
    <source>
        <dbReference type="ARBA" id="ARBA00022573"/>
    </source>
</evidence>
<dbReference type="RefSeq" id="WP_278100527.1">
    <property type="nucleotide sequence ID" value="NZ_CP091092.1"/>
</dbReference>
<dbReference type="GO" id="GO:0008276">
    <property type="term" value="F:protein methyltransferase activity"/>
    <property type="evidence" value="ECO:0007669"/>
    <property type="project" value="InterPro"/>
</dbReference>
<evidence type="ECO:0000256" key="4">
    <source>
        <dbReference type="ARBA" id="ARBA00022679"/>
    </source>
</evidence>
<evidence type="ECO:0000256" key="5">
    <source>
        <dbReference type="ARBA" id="ARBA00022691"/>
    </source>
</evidence>
<feature type="domain" description="Methyltransferase" evidence="6">
    <location>
        <begin position="23"/>
        <end position="88"/>
    </location>
</feature>
<keyword evidence="3" id="KW-0489">Methyltransferase</keyword>
<dbReference type="GO" id="GO:0009236">
    <property type="term" value="P:cobalamin biosynthetic process"/>
    <property type="evidence" value="ECO:0007669"/>
    <property type="project" value="UniProtKB-KW"/>
</dbReference>
<dbReference type="Proteomes" id="UP001218895">
    <property type="component" value="Chromosome"/>
</dbReference>
<dbReference type="NCBIfam" id="TIGR02469">
    <property type="entry name" value="CbiT"/>
    <property type="match status" value="1"/>
</dbReference>
<keyword evidence="2" id="KW-0169">Cobalamin biosynthesis</keyword>
<dbReference type="EMBL" id="CP091092">
    <property type="protein sequence ID" value="WFN37687.1"/>
    <property type="molecule type" value="Genomic_DNA"/>
</dbReference>
<sequence>MELKGGPTQDEIMAISLFKLDLKSDDVLADIGCGTGKISVHASKICKSVIAIDKRAKAIECAELEAEKSGQKNIKIIKGEASEILKNIEDLDSAFLGGSTNIEEILEILSTKVRKKIVVNAVLLGTVEKTIDKMKQLGIFKEAIHVQISRSYPLVGDIMLKPINPVYIIVGEVN</sequence>